<feature type="transmembrane region" description="Helical" evidence="2">
    <location>
        <begin position="95"/>
        <end position="117"/>
    </location>
</feature>
<dbReference type="RefSeq" id="WP_139820774.1">
    <property type="nucleotide sequence ID" value="NZ_FUZQ01000002.1"/>
</dbReference>
<evidence type="ECO:0000259" key="3">
    <source>
        <dbReference type="Pfam" id="PF10708"/>
    </source>
</evidence>
<organism evidence="4 5">
    <name type="scientific">Krasilnikoviella flava</name>
    <dbReference type="NCBI Taxonomy" id="526729"/>
    <lineage>
        <taxon>Bacteria</taxon>
        <taxon>Bacillati</taxon>
        <taxon>Actinomycetota</taxon>
        <taxon>Actinomycetes</taxon>
        <taxon>Micrococcales</taxon>
        <taxon>Promicromonosporaceae</taxon>
        <taxon>Krasilnikoviella</taxon>
    </lineage>
</organism>
<name>A0A1T5JJM1_9MICO</name>
<dbReference type="EMBL" id="FUZQ01000002">
    <property type="protein sequence ID" value="SKC51343.1"/>
    <property type="molecule type" value="Genomic_DNA"/>
</dbReference>
<feature type="compositionally biased region" description="Low complexity" evidence="1">
    <location>
        <begin position="139"/>
        <end position="151"/>
    </location>
</feature>
<evidence type="ECO:0000313" key="5">
    <source>
        <dbReference type="Proteomes" id="UP000189777"/>
    </source>
</evidence>
<reference evidence="4 5" key="1">
    <citation type="submission" date="2017-02" db="EMBL/GenBank/DDBJ databases">
        <authorList>
            <person name="Peterson S.W."/>
        </authorList>
    </citation>
    <scope>NUCLEOTIDE SEQUENCE [LARGE SCALE GENOMIC DNA]</scope>
    <source>
        <strain evidence="4 5">DSM 21481</strain>
    </source>
</reference>
<dbReference type="Pfam" id="PF10708">
    <property type="entry name" value="DUF2510"/>
    <property type="match status" value="1"/>
</dbReference>
<proteinExistence type="predicted"/>
<feature type="domain" description="DUF2510" evidence="3">
    <location>
        <begin position="8"/>
        <end position="39"/>
    </location>
</feature>
<feature type="compositionally biased region" description="Pro residues" evidence="1">
    <location>
        <begin position="1"/>
        <end position="15"/>
    </location>
</feature>
<keyword evidence="2" id="KW-0812">Transmembrane</keyword>
<protein>
    <recommendedName>
        <fullName evidence="3">DUF2510 domain-containing protein</fullName>
    </recommendedName>
</protein>
<feature type="transmembrane region" description="Helical" evidence="2">
    <location>
        <begin position="54"/>
        <end position="83"/>
    </location>
</feature>
<dbReference type="InterPro" id="IPR018929">
    <property type="entry name" value="DUF2510"/>
</dbReference>
<dbReference type="AlphaFoldDB" id="A0A1T5JJM1"/>
<dbReference type="Proteomes" id="UP000189777">
    <property type="component" value="Unassembled WGS sequence"/>
</dbReference>
<keyword evidence="2" id="KW-1133">Transmembrane helix</keyword>
<evidence type="ECO:0000256" key="1">
    <source>
        <dbReference type="SAM" id="MobiDB-lite"/>
    </source>
</evidence>
<feature type="region of interest" description="Disordered" evidence="1">
    <location>
        <begin position="1"/>
        <end position="38"/>
    </location>
</feature>
<evidence type="ECO:0000256" key="2">
    <source>
        <dbReference type="SAM" id="Phobius"/>
    </source>
</evidence>
<sequence>MSNPTPPPGWYPDPQNPQESRWWDGRSWGPATASPTTTAQAIPTHPAVVLGTGVFVLAIASLVFFWIPVLGLLLAAGALAWSIASLTRNLRTWKVVSATVMSSVSLVLGVALMASFAGGNDDPTPTVASGSATDEATEAAPGAPQSSAPGSKEPRDKQQKSESHGSEGAATYGKQPRSEREFVTIVTDGFRSFDKADTDLQQSEAIRKRNEKVCSDVGSTADSWTGVVVDVGANGEGKAWVEVEVAPNVTVLTWNNALSDTFDDTLIAPGSSMFENLVAMKEGDKVTFSGEFVRDDDACVQTTNVTQYFSGVDPQFLMRFSQIDAR</sequence>
<keyword evidence="2" id="KW-0472">Membrane</keyword>
<feature type="compositionally biased region" description="Basic and acidic residues" evidence="1">
    <location>
        <begin position="152"/>
        <end position="165"/>
    </location>
</feature>
<keyword evidence="5" id="KW-1185">Reference proteome</keyword>
<dbReference type="OrthoDB" id="5196645at2"/>
<evidence type="ECO:0000313" key="4">
    <source>
        <dbReference type="EMBL" id="SKC51343.1"/>
    </source>
</evidence>
<dbReference type="STRING" id="526729.SAMN04324258_1439"/>
<feature type="region of interest" description="Disordered" evidence="1">
    <location>
        <begin position="119"/>
        <end position="178"/>
    </location>
</feature>
<gene>
    <name evidence="4" type="ORF">SAMN04324258_1439</name>
</gene>
<accession>A0A1T5JJM1</accession>